<dbReference type="SMART" id="SM00318">
    <property type="entry name" value="SNc"/>
    <property type="match status" value="1"/>
</dbReference>
<dbReference type="Proteomes" id="UP000064912">
    <property type="component" value="Chromosome"/>
</dbReference>
<feature type="chain" id="PRO_5002300827" evidence="1">
    <location>
        <begin position="26"/>
        <end position="148"/>
    </location>
</feature>
<feature type="domain" description="TNase-like" evidence="2">
    <location>
        <begin position="27"/>
        <end position="144"/>
    </location>
</feature>
<keyword evidence="1" id="KW-0732">Signal</keyword>
<proteinExistence type="predicted"/>
<feature type="signal peptide" evidence="1">
    <location>
        <begin position="1"/>
        <end position="25"/>
    </location>
</feature>
<dbReference type="Gene3D" id="2.40.50.90">
    <property type="match status" value="1"/>
</dbReference>
<organism evidence="3 4">
    <name type="scientific">Rhodovulum sulfidophilum</name>
    <name type="common">Rhodobacter sulfidophilus</name>
    <dbReference type="NCBI Taxonomy" id="35806"/>
    <lineage>
        <taxon>Bacteria</taxon>
        <taxon>Pseudomonadati</taxon>
        <taxon>Pseudomonadota</taxon>
        <taxon>Alphaproteobacteria</taxon>
        <taxon>Rhodobacterales</taxon>
        <taxon>Paracoccaceae</taxon>
        <taxon>Rhodovulum</taxon>
    </lineage>
</organism>
<dbReference type="eggNOG" id="COG1525">
    <property type="taxonomic scope" value="Bacteria"/>
</dbReference>
<dbReference type="Pfam" id="PF00565">
    <property type="entry name" value="SNase"/>
    <property type="match status" value="1"/>
</dbReference>
<dbReference type="SUPFAM" id="SSF50199">
    <property type="entry name" value="Staphylococcal nuclease"/>
    <property type="match status" value="1"/>
</dbReference>
<evidence type="ECO:0000259" key="2">
    <source>
        <dbReference type="SMART" id="SM00318"/>
    </source>
</evidence>
<dbReference type="PATRIC" id="fig|35806.4.peg.51"/>
<evidence type="ECO:0000313" key="4">
    <source>
        <dbReference type="Proteomes" id="UP000064912"/>
    </source>
</evidence>
<protein>
    <submittedName>
        <fullName evidence="3">Succinoglycan biosynthesis protein Ex</fullName>
    </submittedName>
</protein>
<dbReference type="EMBL" id="AP014800">
    <property type="protein sequence ID" value="BAQ67222.1"/>
    <property type="molecule type" value="Genomic_DNA"/>
</dbReference>
<dbReference type="KEGG" id="rsu:NHU_00050"/>
<name>A0A0D6AWK0_RHOSU</name>
<gene>
    <name evidence="3" type="ORF">NHU_00050</name>
</gene>
<dbReference type="InterPro" id="IPR016071">
    <property type="entry name" value="Staphylococal_nuclease_OB-fold"/>
</dbReference>
<evidence type="ECO:0000313" key="3">
    <source>
        <dbReference type="EMBL" id="BAQ67222.1"/>
    </source>
</evidence>
<evidence type="ECO:0000256" key="1">
    <source>
        <dbReference type="SAM" id="SignalP"/>
    </source>
</evidence>
<accession>A0A0D6AWK0</accession>
<reference evidence="3 4" key="1">
    <citation type="submission" date="2015-02" db="EMBL/GenBank/DDBJ databases">
        <title>Genome sequene of Rhodovulum sulfidophilum DSM 2351.</title>
        <authorList>
            <person name="Nagao N."/>
        </authorList>
    </citation>
    <scope>NUCLEOTIDE SEQUENCE [LARGE SCALE GENOMIC DNA]</scope>
    <source>
        <strain evidence="3 4">DSM 2351</strain>
    </source>
</reference>
<dbReference type="AlphaFoldDB" id="A0A0D6AWK0"/>
<sequence>MSRRLPRRILIAAFLAAALAEPAAAMQTQISGSVRLRDGDTPVVGGVPVRLSGLTCDERGSQMGDRATARLWDIIGRQHLTCVLNGETTYDRQVGRCYLPDGRDIAEILISEGYCGRCARYDPQRTYVKAQRHAGRYRGAMPGYCRPR</sequence>
<dbReference type="InterPro" id="IPR035437">
    <property type="entry name" value="SNase_OB-fold_sf"/>
</dbReference>